<protein>
    <submittedName>
        <fullName evidence="1">Uncharacterized protein</fullName>
    </submittedName>
</protein>
<accession>A0ACB8EVY2</accession>
<dbReference type="EMBL" id="CM037628">
    <property type="protein sequence ID" value="KAH7996853.1"/>
    <property type="molecule type" value="Genomic_DNA"/>
</dbReference>
<evidence type="ECO:0000313" key="1">
    <source>
        <dbReference type="EMBL" id="KAH7996853.1"/>
    </source>
</evidence>
<reference evidence="1" key="1">
    <citation type="submission" date="2021-08" db="EMBL/GenBank/DDBJ databases">
        <title>The first chromosome-level gecko genome reveals the dynamic sex chromosomes of Neotropical dwarf geckos (Sphaerodactylidae: Sphaerodactylus).</title>
        <authorList>
            <person name="Pinto B.J."/>
            <person name="Keating S.E."/>
            <person name="Gamble T."/>
        </authorList>
    </citation>
    <scope>NUCLEOTIDE SEQUENCE</scope>
    <source>
        <strain evidence="1">TG3544</strain>
    </source>
</reference>
<proteinExistence type="predicted"/>
<evidence type="ECO:0000313" key="2">
    <source>
        <dbReference type="Proteomes" id="UP000827872"/>
    </source>
</evidence>
<organism evidence="1 2">
    <name type="scientific">Sphaerodactylus townsendi</name>
    <dbReference type="NCBI Taxonomy" id="933632"/>
    <lineage>
        <taxon>Eukaryota</taxon>
        <taxon>Metazoa</taxon>
        <taxon>Chordata</taxon>
        <taxon>Craniata</taxon>
        <taxon>Vertebrata</taxon>
        <taxon>Euteleostomi</taxon>
        <taxon>Lepidosauria</taxon>
        <taxon>Squamata</taxon>
        <taxon>Bifurcata</taxon>
        <taxon>Gekkota</taxon>
        <taxon>Sphaerodactylidae</taxon>
        <taxon>Sphaerodactylus</taxon>
    </lineage>
</organism>
<gene>
    <name evidence="1" type="ORF">K3G42_011498</name>
</gene>
<name>A0ACB8EVY2_9SAUR</name>
<keyword evidence="2" id="KW-1185">Reference proteome</keyword>
<comment type="caution">
    <text evidence="1">The sequence shown here is derived from an EMBL/GenBank/DDBJ whole genome shotgun (WGS) entry which is preliminary data.</text>
</comment>
<sequence length="565" mass="63868">MGSTRVTAKELCENDDLATTIVLDAYLGFKTHKMNVSPLPAIRRKHHLREAVEAYRKRRDLEVAYQALMQGGWACQYFQNRSHQQEAAFKTHIFRYLRIFLPESGFAIKPCSRYSLEINGARVVATKSWKKNDKLELLEGYIAELTEPDESLLRTGENDFSVMYSTRKQCAQLWLGPAAFINHDCRPNCKFVPMDGNTACVKVLRDIEPEDEITCFYGDGFFGEDNELCECYTCERKGEGAFRFLNQTPSQSTSDPDKYLLRETDGRLQRWKGQSCKLAQRSVKTGRKARHRRARSRGALRSSRGRCRFRLLKPLYIPLHDCLACSARGCKIRKELLVYVPRCPPSMLPALPPRRSLHSKRSRSGTMQDCRFTRRRNRPVVSGWAERRSLFVDLGKRVAVDLAESEREGGCVTGERDPYDGNGKLRQGSEECGPGNAEGRSEATEPGTLGSAVLASGDQEPLGSVSCSSSQLLYRTRSMTRHQGQSPPPAADPKLSQYAHVHLGGRQRWKQPPPDKIEKDQAEEQHPPKQMLSFPPFMPPKRLRLVVSHGSIDLEVASSSCEELP</sequence>
<dbReference type="Proteomes" id="UP000827872">
    <property type="component" value="Linkage Group LG15"/>
</dbReference>